<keyword evidence="1" id="KW-0812">Transmembrane</keyword>
<organism evidence="2 3">
    <name type="scientific">Lepidopterella palustris CBS 459.81</name>
    <dbReference type="NCBI Taxonomy" id="1314670"/>
    <lineage>
        <taxon>Eukaryota</taxon>
        <taxon>Fungi</taxon>
        <taxon>Dikarya</taxon>
        <taxon>Ascomycota</taxon>
        <taxon>Pezizomycotina</taxon>
        <taxon>Dothideomycetes</taxon>
        <taxon>Pleosporomycetidae</taxon>
        <taxon>Mytilinidiales</taxon>
        <taxon>Argynnaceae</taxon>
        <taxon>Lepidopterella</taxon>
    </lineage>
</organism>
<keyword evidence="3" id="KW-1185">Reference proteome</keyword>
<feature type="transmembrane region" description="Helical" evidence="1">
    <location>
        <begin position="41"/>
        <end position="59"/>
    </location>
</feature>
<sequence length="81" mass="9548">MLTKTRWCRGIRCKWSAVKQSKTINLHLSSIRLTVVGGRMLGLQCVMISFICFVPRITAKLRFGYRSKVRRYHERIQGDQY</sequence>
<dbReference type="Proteomes" id="UP000250266">
    <property type="component" value="Unassembled WGS sequence"/>
</dbReference>
<accession>A0A8E2E6K4</accession>
<protein>
    <submittedName>
        <fullName evidence="2">Uncharacterized protein</fullName>
    </submittedName>
</protein>
<evidence type="ECO:0000313" key="2">
    <source>
        <dbReference type="EMBL" id="OCK78321.1"/>
    </source>
</evidence>
<proteinExistence type="predicted"/>
<name>A0A8E2E6K4_9PEZI</name>
<reference evidence="2 3" key="1">
    <citation type="journal article" date="2016" name="Nat. Commun.">
        <title>Ectomycorrhizal ecology is imprinted in the genome of the dominant symbiotic fungus Cenococcum geophilum.</title>
        <authorList>
            <consortium name="DOE Joint Genome Institute"/>
            <person name="Peter M."/>
            <person name="Kohler A."/>
            <person name="Ohm R.A."/>
            <person name="Kuo A."/>
            <person name="Krutzmann J."/>
            <person name="Morin E."/>
            <person name="Arend M."/>
            <person name="Barry K.W."/>
            <person name="Binder M."/>
            <person name="Choi C."/>
            <person name="Clum A."/>
            <person name="Copeland A."/>
            <person name="Grisel N."/>
            <person name="Haridas S."/>
            <person name="Kipfer T."/>
            <person name="LaButti K."/>
            <person name="Lindquist E."/>
            <person name="Lipzen A."/>
            <person name="Maire R."/>
            <person name="Meier B."/>
            <person name="Mihaltcheva S."/>
            <person name="Molinier V."/>
            <person name="Murat C."/>
            <person name="Poggeler S."/>
            <person name="Quandt C.A."/>
            <person name="Sperisen C."/>
            <person name="Tritt A."/>
            <person name="Tisserant E."/>
            <person name="Crous P.W."/>
            <person name="Henrissat B."/>
            <person name="Nehls U."/>
            <person name="Egli S."/>
            <person name="Spatafora J.W."/>
            <person name="Grigoriev I.V."/>
            <person name="Martin F.M."/>
        </authorList>
    </citation>
    <scope>NUCLEOTIDE SEQUENCE [LARGE SCALE GENOMIC DNA]</scope>
    <source>
        <strain evidence="2 3">CBS 459.81</strain>
    </source>
</reference>
<keyword evidence="1" id="KW-0472">Membrane</keyword>
<evidence type="ECO:0000313" key="3">
    <source>
        <dbReference type="Proteomes" id="UP000250266"/>
    </source>
</evidence>
<evidence type="ECO:0000256" key="1">
    <source>
        <dbReference type="SAM" id="Phobius"/>
    </source>
</evidence>
<keyword evidence="1" id="KW-1133">Transmembrane helix</keyword>
<dbReference type="EMBL" id="KV745067">
    <property type="protein sequence ID" value="OCK78321.1"/>
    <property type="molecule type" value="Genomic_DNA"/>
</dbReference>
<gene>
    <name evidence="2" type="ORF">K432DRAFT_96200</name>
</gene>
<dbReference type="AlphaFoldDB" id="A0A8E2E6K4"/>